<reference evidence="3" key="1">
    <citation type="journal article" date="2023" name="Mol. Phylogenet. Evol.">
        <title>Genome-scale phylogeny and comparative genomics of the fungal order Sordariales.</title>
        <authorList>
            <person name="Hensen N."/>
            <person name="Bonometti L."/>
            <person name="Westerberg I."/>
            <person name="Brannstrom I.O."/>
            <person name="Guillou S."/>
            <person name="Cros-Aarteil S."/>
            <person name="Calhoun S."/>
            <person name="Haridas S."/>
            <person name="Kuo A."/>
            <person name="Mondo S."/>
            <person name="Pangilinan J."/>
            <person name="Riley R."/>
            <person name="LaButti K."/>
            <person name="Andreopoulos B."/>
            <person name="Lipzen A."/>
            <person name="Chen C."/>
            <person name="Yan M."/>
            <person name="Daum C."/>
            <person name="Ng V."/>
            <person name="Clum A."/>
            <person name="Steindorff A."/>
            <person name="Ohm R.A."/>
            <person name="Martin F."/>
            <person name="Silar P."/>
            <person name="Natvig D.O."/>
            <person name="Lalanne C."/>
            <person name="Gautier V."/>
            <person name="Ament-Velasquez S.L."/>
            <person name="Kruys A."/>
            <person name="Hutchinson M.I."/>
            <person name="Powell A.J."/>
            <person name="Barry K."/>
            <person name="Miller A.N."/>
            <person name="Grigoriev I.V."/>
            <person name="Debuchy R."/>
            <person name="Gladieux P."/>
            <person name="Hiltunen Thoren M."/>
            <person name="Johannesson H."/>
        </authorList>
    </citation>
    <scope>NUCLEOTIDE SEQUENCE</scope>
    <source>
        <strain evidence="3">CBS 626.80</strain>
    </source>
</reference>
<feature type="compositionally biased region" description="Pro residues" evidence="1">
    <location>
        <begin position="295"/>
        <end position="306"/>
    </location>
</feature>
<keyword evidence="2" id="KW-0812">Transmembrane</keyword>
<feature type="transmembrane region" description="Helical" evidence="2">
    <location>
        <begin position="20"/>
        <end position="45"/>
    </location>
</feature>
<feature type="compositionally biased region" description="Low complexity" evidence="1">
    <location>
        <begin position="341"/>
        <end position="375"/>
    </location>
</feature>
<feature type="compositionally biased region" description="Basic and acidic residues" evidence="1">
    <location>
        <begin position="505"/>
        <end position="519"/>
    </location>
</feature>
<keyword evidence="4" id="KW-1185">Reference proteome</keyword>
<evidence type="ECO:0000313" key="3">
    <source>
        <dbReference type="EMBL" id="KAK3952803.1"/>
    </source>
</evidence>
<feature type="compositionally biased region" description="Low complexity" evidence="1">
    <location>
        <begin position="285"/>
        <end position="294"/>
    </location>
</feature>
<dbReference type="AlphaFoldDB" id="A0AAN6SGX7"/>
<feature type="compositionally biased region" description="Gly residues" evidence="1">
    <location>
        <begin position="378"/>
        <end position="388"/>
    </location>
</feature>
<name>A0AAN6SGX7_9PEZI</name>
<protein>
    <submittedName>
        <fullName evidence="3">Uncharacterized protein</fullName>
    </submittedName>
</protein>
<reference evidence="3" key="2">
    <citation type="submission" date="2023-06" db="EMBL/GenBank/DDBJ databases">
        <authorList>
            <consortium name="Lawrence Berkeley National Laboratory"/>
            <person name="Mondo S.J."/>
            <person name="Hensen N."/>
            <person name="Bonometti L."/>
            <person name="Westerberg I."/>
            <person name="Brannstrom I.O."/>
            <person name="Guillou S."/>
            <person name="Cros-Aarteil S."/>
            <person name="Calhoun S."/>
            <person name="Haridas S."/>
            <person name="Kuo A."/>
            <person name="Pangilinan J."/>
            <person name="Riley R."/>
            <person name="Labutti K."/>
            <person name="Andreopoulos B."/>
            <person name="Lipzen A."/>
            <person name="Chen C."/>
            <person name="Yanf M."/>
            <person name="Daum C."/>
            <person name="Ng V."/>
            <person name="Clum A."/>
            <person name="Steindorff A."/>
            <person name="Ohm R."/>
            <person name="Martin F."/>
            <person name="Silar P."/>
            <person name="Natvig D."/>
            <person name="Lalanne C."/>
            <person name="Gautier V."/>
            <person name="Ament-Velasquez S.L."/>
            <person name="Kruys A."/>
            <person name="Hutchinson M.I."/>
            <person name="Powell A.J."/>
            <person name="Barry K."/>
            <person name="Miller A.N."/>
            <person name="Grigoriev I.V."/>
            <person name="Debuchy R."/>
            <person name="Gladieux P."/>
            <person name="Thoren M.H."/>
            <person name="Johannesson H."/>
        </authorList>
    </citation>
    <scope>NUCLEOTIDE SEQUENCE</scope>
    <source>
        <strain evidence="3">CBS 626.80</strain>
    </source>
</reference>
<keyword evidence="2" id="KW-0472">Membrane</keyword>
<feature type="compositionally biased region" description="Basic and acidic residues" evidence="1">
    <location>
        <begin position="254"/>
        <end position="270"/>
    </location>
</feature>
<comment type="caution">
    <text evidence="3">The sequence shown here is derived from an EMBL/GenBank/DDBJ whole genome shotgun (WGS) entry which is preliminary data.</text>
</comment>
<proteinExistence type="predicted"/>
<feature type="compositionally biased region" description="Polar residues" evidence="1">
    <location>
        <begin position="154"/>
        <end position="184"/>
    </location>
</feature>
<evidence type="ECO:0000256" key="2">
    <source>
        <dbReference type="SAM" id="Phobius"/>
    </source>
</evidence>
<feature type="region of interest" description="Disordered" evidence="1">
    <location>
        <begin position="451"/>
        <end position="519"/>
    </location>
</feature>
<feature type="compositionally biased region" description="Polar residues" evidence="1">
    <location>
        <begin position="310"/>
        <end position="321"/>
    </location>
</feature>
<keyword evidence="2" id="KW-1133">Transmembrane helix</keyword>
<accession>A0AAN6SGX7</accession>
<gene>
    <name evidence="3" type="ORF">QBC32DRAFT_211713</name>
</gene>
<feature type="region of interest" description="Disordered" evidence="1">
    <location>
        <begin position="143"/>
        <end position="390"/>
    </location>
</feature>
<evidence type="ECO:0000256" key="1">
    <source>
        <dbReference type="SAM" id="MobiDB-lite"/>
    </source>
</evidence>
<organism evidence="3 4">
    <name type="scientific">Pseudoneurospora amorphoporcata</name>
    <dbReference type="NCBI Taxonomy" id="241081"/>
    <lineage>
        <taxon>Eukaryota</taxon>
        <taxon>Fungi</taxon>
        <taxon>Dikarya</taxon>
        <taxon>Ascomycota</taxon>
        <taxon>Pezizomycotina</taxon>
        <taxon>Sordariomycetes</taxon>
        <taxon>Sordariomycetidae</taxon>
        <taxon>Sordariales</taxon>
        <taxon>Sordariaceae</taxon>
        <taxon>Pseudoneurospora</taxon>
    </lineage>
</organism>
<dbReference type="EMBL" id="MU859117">
    <property type="protein sequence ID" value="KAK3952803.1"/>
    <property type="molecule type" value="Genomic_DNA"/>
</dbReference>
<feature type="compositionally biased region" description="Basic and acidic residues" evidence="1">
    <location>
        <begin position="470"/>
        <end position="484"/>
    </location>
</feature>
<feature type="compositionally biased region" description="Gly residues" evidence="1">
    <location>
        <begin position="455"/>
        <end position="468"/>
    </location>
</feature>
<sequence>MTTQTWTSLVRRDTKGPLSTGAIAGIAVGAAVLFFASAALFVVYYRRQRRYNAEDSEYYQYADSVQRGQNNTGRTFVAVPRRAPTYTLDYKMDNQVGTGQSTPAQFSADPRAQIPESPPLDDMASAMPTHPAYLPKAVVRGTTLKPITRRPSEDNSTPAYYTSNADSSNMPMQAYRGSSSTATAVVTGGSDSRMMGSKEKQFFPSPPGSGGTGATTFYDDEDYYAEDPEKDVKGRRRVSLPLRLAPVDQEEENEDHHYYQQQQKQEEEQSQHNYQQAHRYHPQHQHQQQQQQNQPQPPQQSPPALPTPASVASSRTTQSGAVPTISLPIKGKKKRFPPPQLNLQQNSQTSPNNPNPNQITDSGSNLRNGSGSNLRTDGSGGTSSGGGLMVDMVMSTSNHRPLSGMEDMSISGPLAFPHYSHQQYAQQQLQQLQEVQGGYYVDQYGQPVAVQVVPGNGGSRSGGGGGGRRGNRDRSRSFGGDHHQGQGHGVETGRREKRHSGNNGRHYEEVEIGREADIW</sequence>
<dbReference type="Proteomes" id="UP001303222">
    <property type="component" value="Unassembled WGS sequence"/>
</dbReference>
<feature type="compositionally biased region" description="Acidic residues" evidence="1">
    <location>
        <begin position="218"/>
        <end position="229"/>
    </location>
</feature>
<evidence type="ECO:0000313" key="4">
    <source>
        <dbReference type="Proteomes" id="UP001303222"/>
    </source>
</evidence>